<protein>
    <recommendedName>
        <fullName evidence="4">PE-PGRS family protein</fullName>
    </recommendedName>
</protein>
<evidence type="ECO:0000313" key="2">
    <source>
        <dbReference type="EMBL" id="MEB3069955.1"/>
    </source>
</evidence>
<evidence type="ECO:0008006" key="4">
    <source>
        <dbReference type="Google" id="ProtNLM"/>
    </source>
</evidence>
<proteinExistence type="predicted"/>
<feature type="signal peptide" evidence="1">
    <location>
        <begin position="1"/>
        <end position="20"/>
    </location>
</feature>
<comment type="caution">
    <text evidence="2">The sequence shown here is derived from an EMBL/GenBank/DDBJ whole genome shotgun (WGS) entry which is preliminary data.</text>
</comment>
<dbReference type="RefSeq" id="WP_225396909.1">
    <property type="nucleotide sequence ID" value="NZ_JAYJJQ010000010.1"/>
</dbReference>
<accession>A0ABU5YXU5</accession>
<sequence length="350" mass="34266">MTRAGVVAAGAALTGAAAFGAGGFAPEQSGGFFSHVQQDVALTAVLGEGNSFVDALQNALTGANLGTIGQLLGLLGTDANGAPLFDSATPLFTAAVIDQATGQVTTPEGGLLTALTTFDGAPLTLNGVGSFLGLPLNEALWTDAVGADGVTRVDSVLGAGSMFTLDVNGTPTALGDMTLNELAGVLLGGDVASKTVGDLFNGLGLGGLAGFVTLLCDPGVECTPNLLAPGAGQLTVDDTISQLLGSLLKVDTSTETLGGYLGTIQLAPGQDLASATLGGLLNLPPTESLASYLAGMTLGGGTILNPTTPFELGSLDLGGLLGMLAGGATIGDSTLTGDWLIDLGLFGSPS</sequence>
<evidence type="ECO:0000256" key="1">
    <source>
        <dbReference type="SAM" id="SignalP"/>
    </source>
</evidence>
<dbReference type="EMBL" id="JAYJJQ010000010">
    <property type="protein sequence ID" value="MEB3069955.1"/>
    <property type="molecule type" value="Genomic_DNA"/>
</dbReference>
<dbReference type="Proteomes" id="UP001299283">
    <property type="component" value="Unassembled WGS sequence"/>
</dbReference>
<feature type="chain" id="PRO_5047455983" description="PE-PGRS family protein" evidence="1">
    <location>
        <begin position="21"/>
        <end position="350"/>
    </location>
</feature>
<reference evidence="2 3" key="1">
    <citation type="submission" date="2023-12" db="EMBL/GenBank/DDBJ databases">
        <title>Description of new species of Mycobacterium terrae complex isolated from sewage at the Sao Paulo Zoological Park Foundation in Brazil.</title>
        <authorList>
            <person name="Romagnoli C.L."/>
            <person name="Conceicao E.C."/>
            <person name="Machado E."/>
            <person name="Barreto L.B.P.F."/>
            <person name="Sharma A."/>
            <person name="Silva N.M."/>
            <person name="Marques L.E."/>
            <person name="Juliana M.A."/>
            <person name="Lourenco M.C.S."/>
            <person name="Digiampietri L.A."/>
            <person name="Suffys P.N."/>
            <person name="Viana-Niero C."/>
        </authorList>
    </citation>
    <scope>NUCLEOTIDE SEQUENCE [LARGE SCALE GENOMIC DNA]</scope>
    <source>
        <strain evidence="2 3">MYC017</strain>
    </source>
</reference>
<gene>
    <name evidence="2" type="ORF">K5L39_12235</name>
</gene>
<organism evidence="2 3">
    <name type="scientific">[Mycobacterium] vasticus</name>
    <dbReference type="NCBI Taxonomy" id="2875777"/>
    <lineage>
        <taxon>Bacteria</taxon>
        <taxon>Bacillati</taxon>
        <taxon>Actinomycetota</taxon>
        <taxon>Actinomycetes</taxon>
        <taxon>Mycobacteriales</taxon>
        <taxon>Mycobacteriaceae</taxon>
        <taxon>Mycolicibacter</taxon>
    </lineage>
</organism>
<keyword evidence="3" id="KW-1185">Reference proteome</keyword>
<keyword evidence="1" id="KW-0732">Signal</keyword>
<evidence type="ECO:0000313" key="3">
    <source>
        <dbReference type="Proteomes" id="UP001299283"/>
    </source>
</evidence>
<name>A0ABU5YXU5_9MYCO</name>